<feature type="transmembrane region" description="Helical" evidence="1">
    <location>
        <begin position="6"/>
        <end position="26"/>
    </location>
</feature>
<evidence type="ECO:0000313" key="3">
    <source>
        <dbReference type="Proteomes" id="UP000807353"/>
    </source>
</evidence>
<keyword evidence="3" id="KW-1185">Reference proteome</keyword>
<evidence type="ECO:0000313" key="2">
    <source>
        <dbReference type="EMBL" id="KAF9467026.1"/>
    </source>
</evidence>
<comment type="caution">
    <text evidence="2">The sequence shown here is derived from an EMBL/GenBank/DDBJ whole genome shotgun (WGS) entry which is preliminary data.</text>
</comment>
<dbReference type="EMBL" id="MU150239">
    <property type="protein sequence ID" value="KAF9467026.1"/>
    <property type="molecule type" value="Genomic_DNA"/>
</dbReference>
<keyword evidence="1" id="KW-0472">Membrane</keyword>
<evidence type="ECO:0000256" key="1">
    <source>
        <dbReference type="SAM" id="Phobius"/>
    </source>
</evidence>
<sequence>MVDGGTVIVALAGWLAWNHTDIIMLLDMPYAKISKHNSLMVLMGALTRQRSTSIVRGLAVVTSVS</sequence>
<protein>
    <submittedName>
        <fullName evidence="2">Uncharacterized protein</fullName>
    </submittedName>
</protein>
<accession>A0A9P5YFR4</accession>
<name>A0A9P5YFR4_9AGAR</name>
<organism evidence="2 3">
    <name type="scientific">Collybia nuda</name>
    <dbReference type="NCBI Taxonomy" id="64659"/>
    <lineage>
        <taxon>Eukaryota</taxon>
        <taxon>Fungi</taxon>
        <taxon>Dikarya</taxon>
        <taxon>Basidiomycota</taxon>
        <taxon>Agaricomycotina</taxon>
        <taxon>Agaricomycetes</taxon>
        <taxon>Agaricomycetidae</taxon>
        <taxon>Agaricales</taxon>
        <taxon>Tricholomatineae</taxon>
        <taxon>Clitocybaceae</taxon>
        <taxon>Collybia</taxon>
    </lineage>
</organism>
<keyword evidence="1" id="KW-1133">Transmembrane helix</keyword>
<proteinExistence type="predicted"/>
<keyword evidence="1" id="KW-0812">Transmembrane</keyword>
<gene>
    <name evidence="2" type="ORF">BDZ94DRAFT_1250341</name>
</gene>
<dbReference type="Proteomes" id="UP000807353">
    <property type="component" value="Unassembled WGS sequence"/>
</dbReference>
<reference evidence="2" key="1">
    <citation type="submission" date="2020-11" db="EMBL/GenBank/DDBJ databases">
        <authorList>
            <consortium name="DOE Joint Genome Institute"/>
            <person name="Ahrendt S."/>
            <person name="Riley R."/>
            <person name="Andreopoulos W."/>
            <person name="Labutti K."/>
            <person name="Pangilinan J."/>
            <person name="Ruiz-Duenas F.J."/>
            <person name="Barrasa J.M."/>
            <person name="Sanchez-Garcia M."/>
            <person name="Camarero S."/>
            <person name="Miyauchi S."/>
            <person name="Serrano A."/>
            <person name="Linde D."/>
            <person name="Babiker R."/>
            <person name="Drula E."/>
            <person name="Ayuso-Fernandez I."/>
            <person name="Pacheco R."/>
            <person name="Padilla G."/>
            <person name="Ferreira P."/>
            <person name="Barriuso J."/>
            <person name="Kellner H."/>
            <person name="Castanera R."/>
            <person name="Alfaro M."/>
            <person name="Ramirez L."/>
            <person name="Pisabarro A.G."/>
            <person name="Kuo A."/>
            <person name="Tritt A."/>
            <person name="Lipzen A."/>
            <person name="He G."/>
            <person name="Yan M."/>
            <person name="Ng V."/>
            <person name="Cullen D."/>
            <person name="Martin F."/>
            <person name="Rosso M.-N."/>
            <person name="Henrissat B."/>
            <person name="Hibbett D."/>
            <person name="Martinez A.T."/>
            <person name="Grigoriev I.V."/>
        </authorList>
    </citation>
    <scope>NUCLEOTIDE SEQUENCE</scope>
    <source>
        <strain evidence="2">CBS 247.69</strain>
    </source>
</reference>
<dbReference type="AlphaFoldDB" id="A0A9P5YFR4"/>